<dbReference type="InterPro" id="IPR000771">
    <property type="entry name" value="FBA_II"/>
</dbReference>
<dbReference type="SUPFAM" id="SSF51569">
    <property type="entry name" value="Aldolase"/>
    <property type="match status" value="1"/>
</dbReference>
<gene>
    <name evidence="1" type="ORF">METZ01_LOCUS466601</name>
</gene>
<dbReference type="PANTHER" id="PTHR30304:SF0">
    <property type="entry name" value="D-TAGATOSE-1,6-BISPHOSPHATE ALDOLASE SUBUNIT GATY-RELATED"/>
    <property type="match status" value="1"/>
</dbReference>
<sequence length="164" mass="17962">IKLTSAIVKIAHKANVSVEGEIGFVGYNKGKMSIGTKIEEVELFAKESGADAIAISVGNQHLQTKKIAKIDISKIRAIENVTSSPLVLHGGSGIPANIRKKLARNYNIAKFNIGTELRMLFGNTIRKNILINKRSYDRIELLKPTIKETKKLTKKIISNIGPSV</sequence>
<dbReference type="EMBL" id="UINC01196649">
    <property type="protein sequence ID" value="SVE13747.1"/>
    <property type="molecule type" value="Genomic_DNA"/>
</dbReference>
<dbReference type="Pfam" id="PF01116">
    <property type="entry name" value="F_bP_aldolase"/>
    <property type="match status" value="1"/>
</dbReference>
<dbReference type="GO" id="GO:0016832">
    <property type="term" value="F:aldehyde-lyase activity"/>
    <property type="evidence" value="ECO:0007669"/>
    <property type="project" value="InterPro"/>
</dbReference>
<dbReference type="GO" id="GO:0008270">
    <property type="term" value="F:zinc ion binding"/>
    <property type="evidence" value="ECO:0007669"/>
    <property type="project" value="InterPro"/>
</dbReference>
<proteinExistence type="predicted"/>
<feature type="non-terminal residue" evidence="1">
    <location>
        <position position="1"/>
    </location>
</feature>
<organism evidence="1">
    <name type="scientific">marine metagenome</name>
    <dbReference type="NCBI Taxonomy" id="408172"/>
    <lineage>
        <taxon>unclassified sequences</taxon>
        <taxon>metagenomes</taxon>
        <taxon>ecological metagenomes</taxon>
    </lineage>
</organism>
<dbReference type="PANTHER" id="PTHR30304">
    <property type="entry name" value="D-TAGATOSE-1,6-BISPHOSPHATE ALDOLASE"/>
    <property type="match status" value="1"/>
</dbReference>
<evidence type="ECO:0000313" key="1">
    <source>
        <dbReference type="EMBL" id="SVE13747.1"/>
    </source>
</evidence>
<evidence type="ECO:0008006" key="2">
    <source>
        <dbReference type="Google" id="ProtNLM"/>
    </source>
</evidence>
<dbReference type="Gene3D" id="3.20.20.70">
    <property type="entry name" value="Aldolase class I"/>
    <property type="match status" value="1"/>
</dbReference>
<dbReference type="AlphaFoldDB" id="A0A383B0Y1"/>
<dbReference type="InterPro" id="IPR050246">
    <property type="entry name" value="Class_II_FBP_aldolase"/>
</dbReference>
<protein>
    <recommendedName>
        <fullName evidence="2">Fructose-bisphosphate aldolase</fullName>
    </recommendedName>
</protein>
<accession>A0A383B0Y1</accession>
<name>A0A383B0Y1_9ZZZZ</name>
<dbReference type="InterPro" id="IPR013785">
    <property type="entry name" value="Aldolase_TIM"/>
</dbReference>
<dbReference type="GO" id="GO:0005975">
    <property type="term" value="P:carbohydrate metabolic process"/>
    <property type="evidence" value="ECO:0007669"/>
    <property type="project" value="InterPro"/>
</dbReference>
<reference evidence="1" key="1">
    <citation type="submission" date="2018-05" db="EMBL/GenBank/DDBJ databases">
        <authorList>
            <person name="Lanie J.A."/>
            <person name="Ng W.-L."/>
            <person name="Kazmierczak K.M."/>
            <person name="Andrzejewski T.M."/>
            <person name="Davidsen T.M."/>
            <person name="Wayne K.J."/>
            <person name="Tettelin H."/>
            <person name="Glass J.I."/>
            <person name="Rusch D."/>
            <person name="Podicherti R."/>
            <person name="Tsui H.-C.T."/>
            <person name="Winkler M.E."/>
        </authorList>
    </citation>
    <scope>NUCLEOTIDE SEQUENCE</scope>
</reference>